<feature type="transmembrane region" description="Helical" evidence="1">
    <location>
        <begin position="57"/>
        <end position="77"/>
    </location>
</feature>
<evidence type="ECO:0000313" key="3">
    <source>
        <dbReference type="Proteomes" id="UP000231086"/>
    </source>
</evidence>
<reference evidence="3" key="1">
    <citation type="submission" date="2017-09" db="EMBL/GenBank/DDBJ databases">
        <title>Depth-based differentiation of microbial function through sediment-hosted aquifers and enrichment of novel symbionts in the deep terrestrial subsurface.</title>
        <authorList>
            <person name="Probst A.J."/>
            <person name="Ladd B."/>
            <person name="Jarett J.K."/>
            <person name="Geller-Mcgrath D.E."/>
            <person name="Sieber C.M.K."/>
            <person name="Emerson J.B."/>
            <person name="Anantharaman K."/>
            <person name="Thomas B.C."/>
            <person name="Malmstrom R."/>
            <person name="Stieglmeier M."/>
            <person name="Klingl A."/>
            <person name="Woyke T."/>
            <person name="Ryan C.M."/>
            <person name="Banfield J.F."/>
        </authorList>
    </citation>
    <scope>NUCLEOTIDE SEQUENCE [LARGE SCALE GENOMIC DNA]</scope>
</reference>
<protein>
    <submittedName>
        <fullName evidence="2">Uncharacterized protein</fullName>
    </submittedName>
</protein>
<feature type="transmembrane region" description="Helical" evidence="1">
    <location>
        <begin position="7"/>
        <end position="28"/>
    </location>
</feature>
<keyword evidence="1" id="KW-0472">Membrane</keyword>
<dbReference type="AlphaFoldDB" id="A0A2M8KIS6"/>
<dbReference type="EMBL" id="PFEA01000030">
    <property type="protein sequence ID" value="PJE59816.1"/>
    <property type="molecule type" value="Genomic_DNA"/>
</dbReference>
<sequence length="90" mass="10598">MSKSEKIFFIILFIIFFIFVFPVSIPVFPISDLSLEFSLGGQLLDINHFLPVRRNKWFHLSFSFFGLISIIWLAFGLKRLAARLWGWSKK</sequence>
<gene>
    <name evidence="2" type="ORF">COU85_01655</name>
</gene>
<evidence type="ECO:0000313" key="2">
    <source>
        <dbReference type="EMBL" id="PJE59816.1"/>
    </source>
</evidence>
<organism evidence="2 3">
    <name type="scientific">Candidatus Portnoybacteria bacterium CG10_big_fil_rev_8_21_14_0_10_44_7</name>
    <dbReference type="NCBI Taxonomy" id="1974816"/>
    <lineage>
        <taxon>Bacteria</taxon>
        <taxon>Candidatus Portnoyibacteriota</taxon>
    </lineage>
</organism>
<evidence type="ECO:0000256" key="1">
    <source>
        <dbReference type="SAM" id="Phobius"/>
    </source>
</evidence>
<keyword evidence="1" id="KW-0812">Transmembrane</keyword>
<dbReference type="Proteomes" id="UP000231086">
    <property type="component" value="Unassembled WGS sequence"/>
</dbReference>
<keyword evidence="1" id="KW-1133">Transmembrane helix</keyword>
<comment type="caution">
    <text evidence="2">The sequence shown here is derived from an EMBL/GenBank/DDBJ whole genome shotgun (WGS) entry which is preliminary data.</text>
</comment>
<proteinExistence type="predicted"/>
<accession>A0A2M8KIS6</accession>
<name>A0A2M8KIS6_9BACT</name>